<evidence type="ECO:0000313" key="2">
    <source>
        <dbReference type="EMBL" id="GLW63170.1"/>
    </source>
</evidence>
<organism evidence="2 3">
    <name type="scientific">Actinomadura rubrobrunea</name>
    <dbReference type="NCBI Taxonomy" id="115335"/>
    <lineage>
        <taxon>Bacteria</taxon>
        <taxon>Bacillati</taxon>
        <taxon>Actinomycetota</taxon>
        <taxon>Actinomycetes</taxon>
        <taxon>Streptosporangiales</taxon>
        <taxon>Thermomonosporaceae</taxon>
        <taxon>Actinomadura</taxon>
    </lineage>
</organism>
<accession>A0A9W6UVZ9</accession>
<dbReference type="Proteomes" id="UP001165124">
    <property type="component" value="Unassembled WGS sequence"/>
</dbReference>
<reference evidence="2" key="1">
    <citation type="submission" date="2023-02" db="EMBL/GenBank/DDBJ databases">
        <title>Actinomadura rubrobrunea NBRC 14622.</title>
        <authorList>
            <person name="Ichikawa N."/>
            <person name="Sato H."/>
            <person name="Tonouchi N."/>
        </authorList>
    </citation>
    <scope>NUCLEOTIDE SEQUENCE</scope>
    <source>
        <strain evidence="2">NBRC 14622</strain>
    </source>
</reference>
<dbReference type="EMBL" id="BSRZ01000002">
    <property type="protein sequence ID" value="GLW63170.1"/>
    <property type="molecule type" value="Genomic_DNA"/>
</dbReference>
<comment type="caution">
    <text evidence="2">The sequence shown here is derived from an EMBL/GenBank/DDBJ whole genome shotgun (WGS) entry which is preliminary data.</text>
</comment>
<gene>
    <name evidence="2" type="ORF">Arub01_14140</name>
</gene>
<proteinExistence type="predicted"/>
<sequence>MGPRGTTLLGRAAARPASFASRLPGLLGPSGRRGTRRGVPLGAGGRFFRRLRGDLTAGPAPGLAPSPGRSWLLAAAGVPIKAVPMRPLAVTVTHPGLNLFPSASAMPPEDRGM</sequence>
<feature type="compositionally biased region" description="Low complexity" evidence="1">
    <location>
        <begin position="21"/>
        <end position="32"/>
    </location>
</feature>
<protein>
    <submittedName>
        <fullName evidence="2">Uncharacterized protein</fullName>
    </submittedName>
</protein>
<dbReference type="AlphaFoldDB" id="A0A9W6UVZ9"/>
<evidence type="ECO:0000313" key="3">
    <source>
        <dbReference type="Proteomes" id="UP001165124"/>
    </source>
</evidence>
<evidence type="ECO:0000256" key="1">
    <source>
        <dbReference type="SAM" id="MobiDB-lite"/>
    </source>
</evidence>
<feature type="region of interest" description="Disordered" evidence="1">
    <location>
        <begin position="21"/>
        <end position="43"/>
    </location>
</feature>
<name>A0A9W6UVZ9_9ACTN</name>
<keyword evidence="3" id="KW-1185">Reference proteome</keyword>